<reference evidence="2" key="1">
    <citation type="journal article" date="2019" name="Int. J. Syst. Evol. Microbiol.">
        <title>The Global Catalogue of Microorganisms (GCM) 10K type strain sequencing project: providing services to taxonomists for standard genome sequencing and annotation.</title>
        <authorList>
            <consortium name="The Broad Institute Genomics Platform"/>
            <consortium name="The Broad Institute Genome Sequencing Center for Infectious Disease"/>
            <person name="Wu L."/>
            <person name="Ma J."/>
        </authorList>
    </citation>
    <scope>NUCLEOTIDE SEQUENCE [LARGE SCALE GENOMIC DNA]</scope>
    <source>
        <strain evidence="2">TISTR 2562</strain>
    </source>
</reference>
<keyword evidence="2" id="KW-1185">Reference proteome</keyword>
<dbReference type="InterPro" id="IPR049591">
    <property type="entry name" value="CE4_u4-like"/>
</dbReference>
<accession>A0ABW5U541</accession>
<dbReference type="EMBL" id="JBHUMP010000010">
    <property type="protein sequence ID" value="MFD2740445.1"/>
    <property type="molecule type" value="Genomic_DNA"/>
</dbReference>
<comment type="caution">
    <text evidence="1">The sequence shown here is derived from an EMBL/GenBank/DDBJ whole genome shotgun (WGS) entry which is preliminary data.</text>
</comment>
<name>A0ABW5U541_9RHOB</name>
<proteinExistence type="predicted"/>
<dbReference type="CDD" id="cd10928">
    <property type="entry name" value="CE4_u4"/>
    <property type="match status" value="1"/>
</dbReference>
<dbReference type="InterPro" id="IPR011330">
    <property type="entry name" value="Glyco_hydro/deAcase_b/a-brl"/>
</dbReference>
<sequence length="255" mass="28262">MSTRIDWSPLRRELARWRREERVLPIWWRDDDAVAVTPALHQLASLSAELALSVHVAVIPKYAEPALAAFCADAPTLVPLVHGWAHQNNAQAAQKKSEFGHYRPEAPAETQQALDRLRGLFVADLLPVFVPPWNRISPDLIPHLAPQGYRALSTYTPRRAPCPAPGLLQINTHIDPIRWRGGGGLLDPERQIGDLAALLVERREGRQDNDEPLGLLSHHLVHDAAIWEFCRACLSELLTGGAVGADLRDMLGEAS</sequence>
<dbReference type="SUPFAM" id="SSF88713">
    <property type="entry name" value="Glycoside hydrolase/deacetylase"/>
    <property type="match status" value="1"/>
</dbReference>
<protein>
    <submittedName>
        <fullName evidence="1">Polysaccharide deacetylase family protein</fullName>
    </submittedName>
</protein>
<dbReference type="Gene3D" id="3.20.20.370">
    <property type="entry name" value="Glycoside hydrolase/deacetylase"/>
    <property type="match status" value="1"/>
</dbReference>
<gene>
    <name evidence="1" type="ORF">ACFSUD_12730</name>
</gene>
<dbReference type="Proteomes" id="UP001597474">
    <property type="component" value="Unassembled WGS sequence"/>
</dbReference>
<organism evidence="1 2">
    <name type="scientific">Sulfitobacter aestuarii</name>
    <dbReference type="NCBI Taxonomy" id="2161676"/>
    <lineage>
        <taxon>Bacteria</taxon>
        <taxon>Pseudomonadati</taxon>
        <taxon>Pseudomonadota</taxon>
        <taxon>Alphaproteobacteria</taxon>
        <taxon>Rhodobacterales</taxon>
        <taxon>Roseobacteraceae</taxon>
        <taxon>Sulfitobacter</taxon>
    </lineage>
</organism>
<evidence type="ECO:0000313" key="2">
    <source>
        <dbReference type="Proteomes" id="UP001597474"/>
    </source>
</evidence>
<dbReference type="RefSeq" id="WP_386374982.1">
    <property type="nucleotide sequence ID" value="NZ_JBHUMP010000010.1"/>
</dbReference>
<evidence type="ECO:0000313" key="1">
    <source>
        <dbReference type="EMBL" id="MFD2740445.1"/>
    </source>
</evidence>